<reference evidence="2 3" key="1">
    <citation type="journal article" date="2007" name="Int. J. Syst. Evol. Microbiol.">
        <title>Natronorubrum sulfidifaciens sp. nov., an extremely haloalkaliphilic archaeon isolated from Aiding salt lake in Xin-Jiang, China.</title>
        <authorList>
            <person name="Cui H.L."/>
            <person name="Tohty D."/>
            <person name="Liu H.C."/>
            <person name="Liu S.J."/>
            <person name="Oren A."/>
            <person name="Zhou P.J."/>
        </authorList>
    </citation>
    <scope>NUCLEOTIDE SEQUENCE [LARGE SCALE GENOMIC DNA]</scope>
    <source>
        <strain evidence="2 3">7-3</strain>
        <plasmid evidence="2">unnamed3</plasmid>
    </source>
</reference>
<dbReference type="KEGG" id="nas:GCU68_21215"/>
<name>A0A5P9PA66_9EURY</name>
<keyword evidence="1" id="KW-0812">Transmembrane</keyword>
<organism evidence="2 3">
    <name type="scientific">Natronorubrum aibiense</name>
    <dbReference type="NCBI Taxonomy" id="348826"/>
    <lineage>
        <taxon>Archaea</taxon>
        <taxon>Methanobacteriati</taxon>
        <taxon>Methanobacteriota</taxon>
        <taxon>Stenosarchaea group</taxon>
        <taxon>Halobacteria</taxon>
        <taxon>Halobacteriales</taxon>
        <taxon>Natrialbaceae</taxon>
        <taxon>Natronorubrum</taxon>
    </lineage>
</organism>
<dbReference type="Proteomes" id="UP000326170">
    <property type="component" value="Plasmid unnamed3"/>
</dbReference>
<dbReference type="OrthoDB" id="201415at2157"/>
<evidence type="ECO:0000256" key="1">
    <source>
        <dbReference type="SAM" id="Phobius"/>
    </source>
</evidence>
<dbReference type="GeneID" id="42303585"/>
<dbReference type="Pfam" id="PF25259">
    <property type="entry name" value="DUF7860"/>
    <property type="match status" value="1"/>
</dbReference>
<keyword evidence="1" id="KW-1133">Transmembrane helix</keyword>
<keyword evidence="3" id="KW-1185">Reference proteome</keyword>
<proteinExistence type="predicted"/>
<protein>
    <submittedName>
        <fullName evidence="2">Uncharacterized protein</fullName>
    </submittedName>
</protein>
<keyword evidence="1" id="KW-0472">Membrane</keyword>
<dbReference type="InterPro" id="IPR057182">
    <property type="entry name" value="DUF7860"/>
</dbReference>
<evidence type="ECO:0000313" key="2">
    <source>
        <dbReference type="EMBL" id="QFU85039.1"/>
    </source>
</evidence>
<sequence length="75" mass="8165">MGRYGNLDYSFLTKAGFLFGLGLLLFGASGEILGHAVFGDLPAWQNTLFTYSEGVGLVISFVTPWIFGIFLPLTE</sequence>
<feature type="transmembrane region" description="Helical" evidence="1">
    <location>
        <begin position="54"/>
        <end position="73"/>
    </location>
</feature>
<gene>
    <name evidence="2" type="ORF">GCU68_21215</name>
</gene>
<keyword evidence="2" id="KW-0614">Plasmid</keyword>
<accession>A0A5P9PA66</accession>
<dbReference type="EMBL" id="CP045491">
    <property type="protein sequence ID" value="QFU85039.1"/>
    <property type="molecule type" value="Genomic_DNA"/>
</dbReference>
<evidence type="ECO:0000313" key="3">
    <source>
        <dbReference type="Proteomes" id="UP000326170"/>
    </source>
</evidence>
<dbReference type="AlphaFoldDB" id="A0A5P9PA66"/>
<dbReference type="RefSeq" id="WP_152944597.1">
    <property type="nucleotide sequence ID" value="NZ_CP045491.1"/>
</dbReference>
<geneLocation type="plasmid" evidence="2 3">
    <name>unnamed3</name>
</geneLocation>